<dbReference type="RefSeq" id="WP_182754990.1">
    <property type="nucleotide sequence ID" value="NZ_JBDPZN010000001.1"/>
</dbReference>
<evidence type="ECO:0000313" key="3">
    <source>
        <dbReference type="Proteomes" id="UP001477278"/>
    </source>
</evidence>
<proteinExistence type="predicted"/>
<dbReference type="SUPFAM" id="SSF53850">
    <property type="entry name" value="Periplasmic binding protein-like II"/>
    <property type="match status" value="1"/>
</dbReference>
<comment type="caution">
    <text evidence="2">The sequence shown here is derived from an EMBL/GenBank/DDBJ whole genome shotgun (WGS) entry which is preliminary data.</text>
</comment>
<accession>A0ABV0FK75</accession>
<organism evidence="2 3">
    <name type="scientific">Shewanella vesiculosa</name>
    <dbReference type="NCBI Taxonomy" id="518738"/>
    <lineage>
        <taxon>Bacteria</taxon>
        <taxon>Pseudomonadati</taxon>
        <taxon>Pseudomonadota</taxon>
        <taxon>Gammaproteobacteria</taxon>
        <taxon>Alteromonadales</taxon>
        <taxon>Shewanellaceae</taxon>
        <taxon>Shewanella</taxon>
    </lineage>
</organism>
<name>A0ABV0FK75_9GAMM</name>
<dbReference type="SMART" id="SM00062">
    <property type="entry name" value="PBPb"/>
    <property type="match status" value="1"/>
</dbReference>
<dbReference type="PANTHER" id="PTHR38834:SF3">
    <property type="entry name" value="SOLUTE-BINDING PROTEIN FAMILY 3_N-TERMINAL DOMAIN-CONTAINING PROTEIN"/>
    <property type="match status" value="1"/>
</dbReference>
<dbReference type="PANTHER" id="PTHR38834">
    <property type="entry name" value="PERIPLASMIC SUBSTRATE BINDING PROTEIN FAMILY 3"/>
    <property type="match status" value="1"/>
</dbReference>
<dbReference type="InterPro" id="IPR001638">
    <property type="entry name" value="Solute-binding_3/MltF_N"/>
</dbReference>
<evidence type="ECO:0000313" key="2">
    <source>
        <dbReference type="EMBL" id="MEO3681231.1"/>
    </source>
</evidence>
<dbReference type="Gene3D" id="3.40.190.10">
    <property type="entry name" value="Periplasmic binding protein-like II"/>
    <property type="match status" value="2"/>
</dbReference>
<dbReference type="EMBL" id="JBDPZN010000001">
    <property type="protein sequence ID" value="MEO3681231.1"/>
    <property type="molecule type" value="Genomic_DNA"/>
</dbReference>
<sequence length="278" mass="31807">MLRYLSVAIFIITFFNSPISNARPAITFYTESYPPFQSLNSHGELVGFSIDVLHATQQYLDFDINIQIMPWSRAYKNAAKNPDTFIFSIGKSEKRLQLFKWIGDFHTVRNVIYKKTSRADINIVNKQDINRYTLALPRSDISLESLNIQHEHPNVYLVANQTKALKMLYYDRVDLVNNNDIGLSGSIKALGLKRSDFTIAYVINNIELGIATHKDTRVELLEMMRHAFDTVKQNGQFELIVKKWFPERISPQAATQIAGPITVEPDNHSQTTIEPLSL</sequence>
<protein>
    <submittedName>
        <fullName evidence="2">Transporter substrate-binding domain-containing protein</fullName>
    </submittedName>
</protein>
<feature type="domain" description="Solute-binding protein family 3/N-terminal" evidence="1">
    <location>
        <begin position="25"/>
        <end position="248"/>
    </location>
</feature>
<gene>
    <name evidence="2" type="ORF">ABHN84_02885</name>
</gene>
<keyword evidence="3" id="KW-1185">Reference proteome</keyword>
<dbReference type="Pfam" id="PF00497">
    <property type="entry name" value="SBP_bac_3"/>
    <property type="match status" value="1"/>
</dbReference>
<evidence type="ECO:0000259" key="1">
    <source>
        <dbReference type="SMART" id="SM00062"/>
    </source>
</evidence>
<reference evidence="2 3" key="1">
    <citation type="submission" date="2024-05" db="EMBL/GenBank/DDBJ databases">
        <title>Genome sequencing of Marine Estuary Bacteria, Shewanella vesiculosa and S. baltica, and Pseudomonas syringae.</title>
        <authorList>
            <person name="Gurung A."/>
            <person name="Maclea K.S."/>
        </authorList>
    </citation>
    <scope>NUCLEOTIDE SEQUENCE [LARGE SCALE GENOMIC DNA]</scope>
    <source>
        <strain evidence="2 3">1A</strain>
    </source>
</reference>
<dbReference type="Proteomes" id="UP001477278">
    <property type="component" value="Unassembled WGS sequence"/>
</dbReference>